<comment type="subcellular location">
    <subcellularLocation>
        <location evidence="2">Secreted</location>
    </subcellularLocation>
</comment>
<dbReference type="Gene3D" id="3.40.630.10">
    <property type="entry name" value="Zn peptidases"/>
    <property type="match status" value="1"/>
</dbReference>
<reference evidence="14 15" key="1">
    <citation type="journal article" date="2013" name="Genome Biol.">
        <title>Genome of Acanthamoeba castellanii highlights extensive lateral gene transfer and early evolution of tyrosine kinase signaling.</title>
        <authorList>
            <person name="Clarke M."/>
            <person name="Lohan A.J."/>
            <person name="Liu B."/>
            <person name="Lagkouvardos I."/>
            <person name="Roy S."/>
            <person name="Zafar N."/>
            <person name="Bertelli C."/>
            <person name="Schilde C."/>
            <person name="Kianianmomeni A."/>
            <person name="Burglin T.R."/>
            <person name="Frech C."/>
            <person name="Turcotte B."/>
            <person name="Kopec K.O."/>
            <person name="Synnott J.M."/>
            <person name="Choo C."/>
            <person name="Paponov I."/>
            <person name="Finkler A."/>
            <person name="Soon Heng Tan C."/>
            <person name="Hutchins A.P."/>
            <person name="Weinmeier T."/>
            <person name="Rattei T."/>
            <person name="Chu J.S."/>
            <person name="Gimenez G."/>
            <person name="Irimia M."/>
            <person name="Rigden D.J."/>
            <person name="Fitzpatrick D.A."/>
            <person name="Lorenzo-Morales J."/>
            <person name="Bateman A."/>
            <person name="Chiu C.H."/>
            <person name="Tang P."/>
            <person name="Hegemann P."/>
            <person name="Fromm H."/>
            <person name="Raoult D."/>
            <person name="Greub G."/>
            <person name="Miranda-Saavedra D."/>
            <person name="Chen N."/>
            <person name="Nash P."/>
            <person name="Ginger M.L."/>
            <person name="Horn M."/>
            <person name="Schaap P."/>
            <person name="Caler L."/>
            <person name="Loftus B."/>
        </authorList>
    </citation>
    <scope>NUCLEOTIDE SEQUENCE [LARGE SCALE GENOMIC DNA]</scope>
    <source>
        <strain evidence="14 15">Neff</strain>
    </source>
</reference>
<evidence type="ECO:0000256" key="1">
    <source>
        <dbReference type="ARBA" id="ARBA00000001"/>
    </source>
</evidence>
<keyword evidence="6" id="KW-0964">Secreted</keyword>
<evidence type="ECO:0000256" key="3">
    <source>
        <dbReference type="ARBA" id="ARBA00006014"/>
    </source>
</evidence>
<dbReference type="KEGG" id="acan:ACA1_238600"/>
<evidence type="ECO:0000256" key="8">
    <source>
        <dbReference type="ARBA" id="ARBA00022723"/>
    </source>
</evidence>
<dbReference type="PANTHER" id="PTHR12283:SF6">
    <property type="entry name" value="GLUTAMINYL-PEPTIDE CYCLOTRANSFERASE-RELATED"/>
    <property type="match status" value="1"/>
</dbReference>
<dbReference type="EC" id="2.3.2.5" evidence="4"/>
<dbReference type="GO" id="GO:0008270">
    <property type="term" value="F:zinc ion binding"/>
    <property type="evidence" value="ECO:0007669"/>
    <property type="project" value="TreeGrafter"/>
</dbReference>
<dbReference type="FunFam" id="3.40.630.10:FF:000029">
    <property type="entry name" value="Glutaminyl-peptide cyclotransferase"/>
    <property type="match status" value="1"/>
</dbReference>
<dbReference type="Pfam" id="PF04389">
    <property type="entry name" value="Peptidase_M28"/>
    <property type="match status" value="1"/>
</dbReference>
<evidence type="ECO:0000313" key="14">
    <source>
        <dbReference type="EMBL" id="ELR13315.1"/>
    </source>
</evidence>
<sequence>MKRAAHALSLAAGVLLLILVVVEGELPPRLPGRIAKRLTELTDPEALWRDTERIAIVRPADTPGNAAVREYIVSQFTSGGLAQPWNVEIDEFRSATPYGEKTFRNIIVTWNCDAPERVVLAAHYDSKYFPEPRNFVAATDSAAPCALLLDIARSLDAHLSCPTSTNLGLQLVFFDGEEAFRHWTPTDSIYGARHLAAKWAAEDKLASISVFVLLDLIGAANPKFQSFWTETDEYYGRLRTIENSLKRTLNGTRNYFQSRSISYSGIEDDHIPFLQRGVKILHLICNPFPRVWHTDYDNLDAIHLPTLSDISTIMRVFVAELMGVRDEGNADGRRAAPLPLLPCSPTTQSC</sequence>
<dbReference type="InterPro" id="IPR040234">
    <property type="entry name" value="QC/QCL"/>
</dbReference>
<keyword evidence="9" id="KW-0862">Zinc</keyword>
<evidence type="ECO:0000256" key="6">
    <source>
        <dbReference type="ARBA" id="ARBA00022525"/>
    </source>
</evidence>
<dbReference type="RefSeq" id="XP_004335328.1">
    <property type="nucleotide sequence ID" value="XM_004335280.1"/>
</dbReference>
<evidence type="ECO:0000256" key="4">
    <source>
        <dbReference type="ARBA" id="ARBA00012012"/>
    </source>
</evidence>
<keyword evidence="8" id="KW-0479">Metal-binding</keyword>
<comment type="catalytic activity">
    <reaction evidence="1">
        <text>N-terminal L-glutaminyl-[peptide] = N-terminal 5-oxo-L-prolyl-[peptide] + NH4(+)</text>
        <dbReference type="Rhea" id="RHEA:23652"/>
        <dbReference type="Rhea" id="RHEA-COMP:11736"/>
        <dbReference type="Rhea" id="RHEA-COMP:11846"/>
        <dbReference type="ChEBI" id="CHEBI:28938"/>
        <dbReference type="ChEBI" id="CHEBI:64722"/>
        <dbReference type="ChEBI" id="CHEBI:87215"/>
        <dbReference type="EC" id="2.3.2.5"/>
    </reaction>
</comment>
<accession>L8GJR3</accession>
<protein>
    <recommendedName>
        <fullName evidence="5">Glutaminyl-peptide cyclotransferase</fullName>
        <ecNumber evidence="4">2.3.2.5</ecNumber>
    </recommendedName>
</protein>
<feature type="signal peptide" evidence="12">
    <location>
        <begin position="1"/>
        <end position="24"/>
    </location>
</feature>
<dbReference type="GO" id="GO:0016603">
    <property type="term" value="F:glutaminyl-peptide cyclotransferase activity"/>
    <property type="evidence" value="ECO:0007669"/>
    <property type="project" value="UniProtKB-EC"/>
</dbReference>
<dbReference type="EMBL" id="KB008093">
    <property type="protein sequence ID" value="ELR13315.1"/>
    <property type="molecule type" value="Genomic_DNA"/>
</dbReference>
<dbReference type="OMA" id="THWAYQK"/>
<keyword evidence="10" id="KW-1015">Disulfide bond</keyword>
<evidence type="ECO:0000256" key="12">
    <source>
        <dbReference type="SAM" id="SignalP"/>
    </source>
</evidence>
<keyword evidence="15" id="KW-1185">Reference proteome</keyword>
<keyword evidence="7 14" id="KW-0808">Transferase</keyword>
<dbReference type="Proteomes" id="UP000011083">
    <property type="component" value="Unassembled WGS sequence"/>
</dbReference>
<dbReference type="GO" id="GO:0005576">
    <property type="term" value="C:extracellular region"/>
    <property type="evidence" value="ECO:0007669"/>
    <property type="project" value="UniProtKB-SubCell"/>
</dbReference>
<dbReference type="PANTHER" id="PTHR12283">
    <property type="entry name" value="GLUTAMINYL-PEPTIDE CYCLOTRANSFERASE"/>
    <property type="match status" value="1"/>
</dbReference>
<feature type="chain" id="PRO_5003989830" description="Glutaminyl-peptide cyclotransferase" evidence="12">
    <location>
        <begin position="25"/>
        <end position="350"/>
    </location>
</feature>
<evidence type="ECO:0000256" key="7">
    <source>
        <dbReference type="ARBA" id="ARBA00022679"/>
    </source>
</evidence>
<dbReference type="SUPFAM" id="SSF53187">
    <property type="entry name" value="Zn-dependent exopeptidases"/>
    <property type="match status" value="1"/>
</dbReference>
<organism evidence="14 15">
    <name type="scientific">Acanthamoeba castellanii (strain ATCC 30010 / Neff)</name>
    <dbReference type="NCBI Taxonomy" id="1257118"/>
    <lineage>
        <taxon>Eukaryota</taxon>
        <taxon>Amoebozoa</taxon>
        <taxon>Discosea</taxon>
        <taxon>Longamoebia</taxon>
        <taxon>Centramoebida</taxon>
        <taxon>Acanthamoebidae</taxon>
        <taxon>Acanthamoeba</taxon>
    </lineage>
</organism>
<evidence type="ECO:0000313" key="15">
    <source>
        <dbReference type="Proteomes" id="UP000011083"/>
    </source>
</evidence>
<dbReference type="OrthoDB" id="3907302at2759"/>
<dbReference type="GeneID" id="14913965"/>
<dbReference type="InterPro" id="IPR007484">
    <property type="entry name" value="Peptidase_M28"/>
</dbReference>
<feature type="non-terminal residue" evidence="14">
    <location>
        <position position="350"/>
    </location>
</feature>
<evidence type="ECO:0000256" key="11">
    <source>
        <dbReference type="ARBA" id="ARBA00023315"/>
    </source>
</evidence>
<proteinExistence type="inferred from homology"/>
<comment type="similarity">
    <text evidence="3">Belongs to the glutaminyl-peptide cyclotransferase family.</text>
</comment>
<dbReference type="AlphaFoldDB" id="L8GJR3"/>
<evidence type="ECO:0000256" key="2">
    <source>
        <dbReference type="ARBA" id="ARBA00004613"/>
    </source>
</evidence>
<keyword evidence="12" id="KW-0732">Signal</keyword>
<dbReference type="CDD" id="cd03880">
    <property type="entry name" value="M28_QC_like"/>
    <property type="match status" value="1"/>
</dbReference>
<gene>
    <name evidence="14" type="ORF">ACA1_238600</name>
</gene>
<evidence type="ECO:0000256" key="5">
    <source>
        <dbReference type="ARBA" id="ARBA00016861"/>
    </source>
</evidence>
<evidence type="ECO:0000259" key="13">
    <source>
        <dbReference type="Pfam" id="PF04389"/>
    </source>
</evidence>
<keyword evidence="11" id="KW-0012">Acyltransferase</keyword>
<name>L8GJR3_ACACF</name>
<evidence type="ECO:0000256" key="9">
    <source>
        <dbReference type="ARBA" id="ARBA00022833"/>
    </source>
</evidence>
<dbReference type="VEuPathDB" id="AmoebaDB:ACA1_238600"/>
<dbReference type="InterPro" id="IPR037457">
    <property type="entry name" value="M28_QC"/>
</dbReference>
<feature type="domain" description="Peptidase M28" evidence="13">
    <location>
        <begin position="105"/>
        <end position="317"/>
    </location>
</feature>
<evidence type="ECO:0000256" key="10">
    <source>
        <dbReference type="ARBA" id="ARBA00023157"/>
    </source>
</evidence>